<organism evidence="2 3">
    <name type="scientific">Liparis tanakae</name>
    <name type="common">Tanaka's snailfish</name>
    <dbReference type="NCBI Taxonomy" id="230148"/>
    <lineage>
        <taxon>Eukaryota</taxon>
        <taxon>Metazoa</taxon>
        <taxon>Chordata</taxon>
        <taxon>Craniata</taxon>
        <taxon>Vertebrata</taxon>
        <taxon>Euteleostomi</taxon>
        <taxon>Actinopterygii</taxon>
        <taxon>Neopterygii</taxon>
        <taxon>Teleostei</taxon>
        <taxon>Neoteleostei</taxon>
        <taxon>Acanthomorphata</taxon>
        <taxon>Eupercaria</taxon>
        <taxon>Perciformes</taxon>
        <taxon>Cottioidei</taxon>
        <taxon>Cottales</taxon>
        <taxon>Liparidae</taxon>
        <taxon>Liparis</taxon>
    </lineage>
</organism>
<comment type="caution">
    <text evidence="2">The sequence shown here is derived from an EMBL/GenBank/DDBJ whole genome shotgun (WGS) entry which is preliminary data.</text>
</comment>
<feature type="compositionally biased region" description="Basic and acidic residues" evidence="1">
    <location>
        <begin position="1"/>
        <end position="15"/>
    </location>
</feature>
<reference evidence="2 3" key="1">
    <citation type="submission" date="2019-03" db="EMBL/GenBank/DDBJ databases">
        <title>First draft genome of Liparis tanakae, snailfish: a comprehensive survey of snailfish specific genes.</title>
        <authorList>
            <person name="Kim W."/>
            <person name="Song I."/>
            <person name="Jeong J.-H."/>
            <person name="Kim D."/>
            <person name="Kim S."/>
            <person name="Ryu S."/>
            <person name="Song J.Y."/>
            <person name="Lee S.K."/>
        </authorList>
    </citation>
    <scope>NUCLEOTIDE SEQUENCE [LARGE SCALE GENOMIC DNA]</scope>
    <source>
        <tissue evidence="2">Muscle</tissue>
    </source>
</reference>
<evidence type="ECO:0000313" key="2">
    <source>
        <dbReference type="EMBL" id="TNN86584.1"/>
    </source>
</evidence>
<dbReference type="EMBL" id="SRLO01000014">
    <property type="protein sequence ID" value="TNN86584.1"/>
    <property type="molecule type" value="Genomic_DNA"/>
</dbReference>
<keyword evidence="3" id="KW-1185">Reference proteome</keyword>
<accession>A0A4Z2J9W9</accession>
<dbReference type="Proteomes" id="UP000314294">
    <property type="component" value="Unassembled WGS sequence"/>
</dbReference>
<proteinExistence type="predicted"/>
<feature type="region of interest" description="Disordered" evidence="1">
    <location>
        <begin position="1"/>
        <end position="29"/>
    </location>
</feature>
<evidence type="ECO:0000313" key="3">
    <source>
        <dbReference type="Proteomes" id="UP000314294"/>
    </source>
</evidence>
<protein>
    <submittedName>
        <fullName evidence="2">Uncharacterized protein</fullName>
    </submittedName>
</protein>
<feature type="compositionally biased region" description="Low complexity" evidence="1">
    <location>
        <begin position="16"/>
        <end position="27"/>
    </location>
</feature>
<sequence>MAEKKGDGGGEDRDSSVSSLSSSVRLSGQKAALPIGQEKVTLTGTRTLLEVDPEEVEEVLRVTAVVLLFTSRPGERCRSSKRRPITGV</sequence>
<name>A0A4Z2J9W9_9TELE</name>
<gene>
    <name evidence="2" type="ORF">EYF80_003052</name>
</gene>
<dbReference type="AlphaFoldDB" id="A0A4Z2J9W9"/>
<evidence type="ECO:0000256" key="1">
    <source>
        <dbReference type="SAM" id="MobiDB-lite"/>
    </source>
</evidence>